<evidence type="ECO:0000256" key="7">
    <source>
        <dbReference type="ARBA" id="ARBA00023136"/>
    </source>
</evidence>
<dbReference type="GO" id="GO:0043235">
    <property type="term" value="C:receptor complex"/>
    <property type="evidence" value="ECO:0007669"/>
    <property type="project" value="TreeGrafter"/>
</dbReference>
<proteinExistence type="predicted"/>
<sequence length="791" mass="87252">MADIQGRLSRTLVPSQGRGYAVGVAYHWHSQTVFWSDTNTQKVYSANFDGGDIRTVLADAVHSAQNLAVDWINFKLYVLEARVERIDMCDFDGGNRVTLVAENLQTPHGLALDPTVGYMFFTDKGYLSEDMKLERAFMDGSNRLELVRRRLGVPTGVTLDIVTQRVYWADSHFDLVETVTYSVLNPCGRHNGGCQQICVLSHRSDNEGLGFRCKCRLGYDLQADRRTCFTLRCRGRERRVTAASRSPLLIAATLVNESISTGPLRNVSAASQERRAAAATLSLRSVILQEQVKDYLLLATSLAVRGVPLNVSLQEDVTLPLTGLALTFSGSAVEFDGGEEAVFYNDRTRGLVYKSHLDGTETTILTGYRVGMVDAMAYDWTSKVLFWTTSTYKTVVAFRVPDKSRRDIVTGLRNPKGIAVHPGAGYLFWSDWYRPAAIMRGFTDGSNAVPLVNTTLGWPYGLTVDYTYGRLGDAYRTVVDIGDRTRSLNAPNHRTNLPLPAADGSRRIFPVVNPEGEGGSDRWLCVCVRVDRLYWADALLDQIGLISIHGYDRRTFSNIGQITQPYGLTIHAEYLYVSDTRTKAVYRMRKRDGGDNIMIRQGVSGIMNVKAYSSDRQLLNSGCKEANGRCSHFCFPTPASGRVCGCPYGMKLQPNNRDCVKDDSVAPPDNICGAYAFECDEGRCRPNAYRCDGIADCVDKTDEANCTDPGVTCSPRAFTCDNKHCILSSWRCDGNDDCGDGSDEAACPTRVPSTCASGSFTCGNKRCISSVWVCDGDNDCGDGSDERNCSE</sequence>
<evidence type="ECO:0000256" key="5">
    <source>
        <dbReference type="ARBA" id="ARBA00022737"/>
    </source>
</evidence>
<dbReference type="SMART" id="SM00181">
    <property type="entry name" value="EGF"/>
    <property type="match status" value="2"/>
</dbReference>
<dbReference type="FunFam" id="4.10.400.10:FF:000001">
    <property type="entry name" value="Low-density lipoprotein receptor-related protein 1"/>
    <property type="match status" value="1"/>
</dbReference>
<dbReference type="GO" id="GO:0006898">
    <property type="term" value="P:receptor-mediated endocytosis"/>
    <property type="evidence" value="ECO:0007669"/>
    <property type="project" value="TreeGrafter"/>
</dbReference>
<feature type="domain" description="EGF-like" evidence="13">
    <location>
        <begin position="186"/>
        <end position="229"/>
    </location>
</feature>
<keyword evidence="7" id="KW-0472">Membrane</keyword>
<dbReference type="InterPro" id="IPR000033">
    <property type="entry name" value="LDLR_classB_rpt"/>
</dbReference>
<dbReference type="InterPro" id="IPR036055">
    <property type="entry name" value="LDL_receptor-like_sf"/>
</dbReference>
<dbReference type="SMART" id="SM00135">
    <property type="entry name" value="LY"/>
    <property type="match status" value="8"/>
</dbReference>
<keyword evidence="4" id="KW-0812">Transmembrane</keyword>
<dbReference type="Pfam" id="PF14670">
    <property type="entry name" value="FXa_inhibition"/>
    <property type="match status" value="1"/>
</dbReference>
<dbReference type="AlphaFoldDB" id="A0AA47M3B9"/>
<protein>
    <submittedName>
        <fullName evidence="14">Low-density lipoprotein receptor-related protein 2</fullName>
    </submittedName>
</protein>
<dbReference type="PROSITE" id="PS51120">
    <property type="entry name" value="LDLRB"/>
    <property type="match status" value="4"/>
</dbReference>
<dbReference type="GO" id="GO:0016324">
    <property type="term" value="C:apical plasma membrane"/>
    <property type="evidence" value="ECO:0007669"/>
    <property type="project" value="TreeGrafter"/>
</dbReference>
<evidence type="ECO:0000256" key="2">
    <source>
        <dbReference type="ARBA" id="ARBA00022536"/>
    </source>
</evidence>
<gene>
    <name evidence="14" type="primary">LRP2_5</name>
    <name evidence="14" type="ORF">N1851_032070</name>
</gene>
<dbReference type="InterPro" id="IPR051221">
    <property type="entry name" value="LDLR-related"/>
</dbReference>
<feature type="repeat" description="LDL-receptor class B" evidence="12">
    <location>
        <begin position="74"/>
        <end position="116"/>
    </location>
</feature>
<dbReference type="PANTHER" id="PTHR22722">
    <property type="entry name" value="LOW-DENSITY LIPOPROTEIN RECEPTOR-RELATED PROTEIN 2-RELATED"/>
    <property type="match status" value="1"/>
</dbReference>
<evidence type="ECO:0000256" key="11">
    <source>
        <dbReference type="PROSITE-ProRule" id="PRU00124"/>
    </source>
</evidence>
<keyword evidence="8 11" id="KW-1015">Disulfide bond</keyword>
<feature type="domain" description="EGF-like" evidence="13">
    <location>
        <begin position="622"/>
        <end position="660"/>
    </location>
</feature>
<feature type="repeat" description="LDL-receptor class B" evidence="12">
    <location>
        <begin position="31"/>
        <end position="73"/>
    </location>
</feature>
<evidence type="ECO:0000256" key="9">
    <source>
        <dbReference type="ARBA" id="ARBA00023170"/>
    </source>
</evidence>
<evidence type="ECO:0000313" key="15">
    <source>
        <dbReference type="Proteomes" id="UP001174136"/>
    </source>
</evidence>
<dbReference type="Gene3D" id="2.10.25.10">
    <property type="entry name" value="Laminin"/>
    <property type="match status" value="1"/>
</dbReference>
<feature type="disulfide bond" evidence="11">
    <location>
        <begin position="774"/>
        <end position="789"/>
    </location>
</feature>
<dbReference type="SUPFAM" id="SSF57196">
    <property type="entry name" value="EGF/Laminin"/>
    <property type="match status" value="2"/>
</dbReference>
<evidence type="ECO:0000256" key="3">
    <source>
        <dbReference type="ARBA" id="ARBA00022583"/>
    </source>
</evidence>
<name>A0AA47M3B9_MERPO</name>
<keyword evidence="9 14" id="KW-0675">Receptor</keyword>
<feature type="disulfide bond" evidence="11">
    <location>
        <begin position="713"/>
        <end position="725"/>
    </location>
</feature>
<dbReference type="Pfam" id="PF00057">
    <property type="entry name" value="Ldl_recept_a"/>
    <property type="match status" value="3"/>
</dbReference>
<feature type="disulfide bond" evidence="11">
    <location>
        <begin position="755"/>
        <end position="767"/>
    </location>
</feature>
<feature type="repeat" description="LDL-receptor class B" evidence="12">
    <location>
        <begin position="531"/>
        <end position="574"/>
    </location>
</feature>
<dbReference type="SUPFAM" id="SSF63825">
    <property type="entry name" value="YWTD domain"/>
    <property type="match status" value="2"/>
</dbReference>
<feature type="disulfide bond" evidence="11">
    <location>
        <begin position="672"/>
        <end position="684"/>
    </location>
</feature>
<dbReference type="CDD" id="cd00112">
    <property type="entry name" value="LDLa"/>
    <property type="match status" value="3"/>
</dbReference>
<dbReference type="InterPro" id="IPR000742">
    <property type="entry name" value="EGF"/>
</dbReference>
<dbReference type="Gene3D" id="2.120.10.30">
    <property type="entry name" value="TolB, C-terminal domain"/>
    <property type="match status" value="3"/>
</dbReference>
<dbReference type="EMBL" id="JAOPHQ010006092">
    <property type="protein sequence ID" value="KAK0132819.1"/>
    <property type="molecule type" value="Genomic_DNA"/>
</dbReference>
<evidence type="ECO:0000256" key="10">
    <source>
        <dbReference type="ARBA" id="ARBA00023180"/>
    </source>
</evidence>
<feature type="repeat" description="LDL-receptor class B" evidence="12">
    <location>
        <begin position="425"/>
        <end position="468"/>
    </location>
</feature>
<evidence type="ECO:0000256" key="6">
    <source>
        <dbReference type="ARBA" id="ARBA00022989"/>
    </source>
</evidence>
<keyword evidence="5" id="KW-0677">Repeat</keyword>
<dbReference type="FunFam" id="4.10.400.10:FF:000011">
    <property type="entry name" value="Low-density lipoprotein receptor-related protein 1"/>
    <property type="match status" value="1"/>
</dbReference>
<comment type="caution">
    <text evidence="14">The sequence shown here is derived from an EMBL/GenBank/DDBJ whole genome shotgun (WGS) entry which is preliminary data.</text>
</comment>
<accession>A0AA47M3B9</accession>
<evidence type="ECO:0000256" key="1">
    <source>
        <dbReference type="ARBA" id="ARBA00004167"/>
    </source>
</evidence>
<evidence type="ECO:0000256" key="4">
    <source>
        <dbReference type="ARBA" id="ARBA00022692"/>
    </source>
</evidence>
<dbReference type="Gene3D" id="4.10.400.10">
    <property type="entry name" value="Low-density Lipoprotein Receptor"/>
    <property type="match status" value="3"/>
</dbReference>
<dbReference type="InterPro" id="IPR023415">
    <property type="entry name" value="LDLR_class-A_CS"/>
</dbReference>
<dbReference type="PANTHER" id="PTHR22722:SF11">
    <property type="entry name" value="LOW-DENSITY LIPOPROTEIN RECEPTOR-RELATED PROTEIN 2"/>
    <property type="match status" value="1"/>
</dbReference>
<evidence type="ECO:0000259" key="13">
    <source>
        <dbReference type="SMART" id="SM00181"/>
    </source>
</evidence>
<keyword evidence="15" id="KW-1185">Reference proteome</keyword>
<dbReference type="SMART" id="SM00192">
    <property type="entry name" value="LDLa"/>
    <property type="match status" value="3"/>
</dbReference>
<feature type="disulfide bond" evidence="11">
    <location>
        <begin position="720"/>
        <end position="738"/>
    </location>
</feature>
<keyword evidence="6" id="KW-1133">Transmembrane helix</keyword>
<reference evidence="14" key="1">
    <citation type="journal article" date="2023" name="Front. Mar. Sci.">
        <title>A new Merluccius polli reference genome to investigate the effects of global change in West African waters.</title>
        <authorList>
            <person name="Mateo J.L."/>
            <person name="Blanco-Fernandez C."/>
            <person name="Garcia-Vazquez E."/>
            <person name="Machado-Schiaffino G."/>
        </authorList>
    </citation>
    <scope>NUCLEOTIDE SEQUENCE</scope>
    <source>
        <strain evidence="14">C29</strain>
        <tissue evidence="14">Fin</tissue>
    </source>
</reference>
<dbReference type="InterPro" id="IPR011042">
    <property type="entry name" value="6-blade_b-propeller_TolB-like"/>
</dbReference>
<dbReference type="Pfam" id="PF00058">
    <property type="entry name" value="Ldl_recept_b"/>
    <property type="match status" value="3"/>
</dbReference>
<evidence type="ECO:0000256" key="12">
    <source>
        <dbReference type="PROSITE-ProRule" id="PRU00461"/>
    </source>
</evidence>
<dbReference type="PROSITE" id="PS01209">
    <property type="entry name" value="LDLRA_1"/>
    <property type="match status" value="1"/>
</dbReference>
<dbReference type="SUPFAM" id="SSF57424">
    <property type="entry name" value="LDL receptor-like module"/>
    <property type="match status" value="3"/>
</dbReference>
<organism evidence="14 15">
    <name type="scientific">Merluccius polli</name>
    <name type="common">Benguela hake</name>
    <name type="synonym">Merluccius cadenati</name>
    <dbReference type="NCBI Taxonomy" id="89951"/>
    <lineage>
        <taxon>Eukaryota</taxon>
        <taxon>Metazoa</taxon>
        <taxon>Chordata</taxon>
        <taxon>Craniata</taxon>
        <taxon>Vertebrata</taxon>
        <taxon>Euteleostomi</taxon>
        <taxon>Actinopterygii</taxon>
        <taxon>Neopterygii</taxon>
        <taxon>Teleostei</taxon>
        <taxon>Neoteleostei</taxon>
        <taxon>Acanthomorphata</taxon>
        <taxon>Zeiogadaria</taxon>
        <taxon>Gadariae</taxon>
        <taxon>Gadiformes</taxon>
        <taxon>Gadoidei</taxon>
        <taxon>Merlucciidae</taxon>
        <taxon>Merluccius</taxon>
    </lineage>
</organism>
<feature type="disulfide bond" evidence="11">
    <location>
        <begin position="732"/>
        <end position="747"/>
    </location>
</feature>
<keyword evidence="14" id="KW-0449">Lipoprotein</keyword>
<dbReference type="Proteomes" id="UP001174136">
    <property type="component" value="Unassembled WGS sequence"/>
</dbReference>
<comment type="subcellular location">
    <subcellularLocation>
        <location evidence="1">Membrane</location>
        <topology evidence="1">Single-pass membrane protein</topology>
    </subcellularLocation>
</comment>
<evidence type="ECO:0000256" key="8">
    <source>
        <dbReference type="ARBA" id="ARBA00023157"/>
    </source>
</evidence>
<feature type="disulfide bond" evidence="11">
    <location>
        <begin position="679"/>
        <end position="697"/>
    </location>
</feature>
<dbReference type="PROSITE" id="PS50068">
    <property type="entry name" value="LDLRA_2"/>
    <property type="match status" value="3"/>
</dbReference>
<dbReference type="PRINTS" id="PR00261">
    <property type="entry name" value="LDLRECEPTOR"/>
</dbReference>
<feature type="disulfide bond" evidence="11">
    <location>
        <begin position="691"/>
        <end position="706"/>
    </location>
</feature>
<keyword evidence="2" id="KW-0245">EGF-like domain</keyword>
<dbReference type="InterPro" id="IPR002172">
    <property type="entry name" value="LDrepeatLR_classA_rpt"/>
</dbReference>
<feature type="disulfide bond" evidence="11">
    <location>
        <begin position="762"/>
        <end position="780"/>
    </location>
</feature>
<evidence type="ECO:0000313" key="14">
    <source>
        <dbReference type="EMBL" id="KAK0132819.1"/>
    </source>
</evidence>
<keyword evidence="10" id="KW-0325">Glycoprotein</keyword>
<dbReference type="GO" id="GO:0042562">
    <property type="term" value="F:hormone binding"/>
    <property type="evidence" value="ECO:0007669"/>
    <property type="project" value="TreeGrafter"/>
</dbReference>
<keyword evidence="3" id="KW-0254">Endocytosis</keyword>